<protein>
    <submittedName>
        <fullName evidence="2">Uncharacterized protein</fullName>
    </submittedName>
</protein>
<keyword evidence="1" id="KW-0472">Membrane</keyword>
<evidence type="ECO:0000313" key="3">
    <source>
        <dbReference type="Proteomes" id="UP000318053"/>
    </source>
</evidence>
<evidence type="ECO:0000256" key="1">
    <source>
        <dbReference type="SAM" id="Phobius"/>
    </source>
</evidence>
<dbReference type="AlphaFoldDB" id="A0A5C5X082"/>
<evidence type="ECO:0000313" key="2">
    <source>
        <dbReference type="EMBL" id="TWT56258.1"/>
    </source>
</evidence>
<name>A0A5C5X082_9BACT</name>
<organism evidence="2 3">
    <name type="scientific">Allorhodopirellula solitaria</name>
    <dbReference type="NCBI Taxonomy" id="2527987"/>
    <lineage>
        <taxon>Bacteria</taxon>
        <taxon>Pseudomonadati</taxon>
        <taxon>Planctomycetota</taxon>
        <taxon>Planctomycetia</taxon>
        <taxon>Pirellulales</taxon>
        <taxon>Pirellulaceae</taxon>
        <taxon>Allorhodopirellula</taxon>
    </lineage>
</organism>
<reference evidence="2 3" key="1">
    <citation type="submission" date="2019-02" db="EMBL/GenBank/DDBJ databases">
        <title>Deep-cultivation of Planctomycetes and their phenomic and genomic characterization uncovers novel biology.</title>
        <authorList>
            <person name="Wiegand S."/>
            <person name="Jogler M."/>
            <person name="Boedeker C."/>
            <person name="Pinto D."/>
            <person name="Vollmers J."/>
            <person name="Rivas-Marin E."/>
            <person name="Kohn T."/>
            <person name="Peeters S.H."/>
            <person name="Heuer A."/>
            <person name="Rast P."/>
            <person name="Oberbeckmann S."/>
            <person name="Bunk B."/>
            <person name="Jeske O."/>
            <person name="Meyerdierks A."/>
            <person name="Storesund J.E."/>
            <person name="Kallscheuer N."/>
            <person name="Luecker S."/>
            <person name="Lage O.M."/>
            <person name="Pohl T."/>
            <person name="Merkel B.J."/>
            <person name="Hornburger P."/>
            <person name="Mueller R.-W."/>
            <person name="Bruemmer F."/>
            <person name="Labrenz M."/>
            <person name="Spormann A.M."/>
            <person name="Op Den Camp H."/>
            <person name="Overmann J."/>
            <person name="Amann R."/>
            <person name="Jetten M.S.M."/>
            <person name="Mascher T."/>
            <person name="Medema M.H."/>
            <person name="Devos D.P."/>
            <person name="Kaster A.-K."/>
            <person name="Ovreas L."/>
            <person name="Rohde M."/>
            <person name="Galperin M.Y."/>
            <person name="Jogler C."/>
        </authorList>
    </citation>
    <scope>NUCLEOTIDE SEQUENCE [LARGE SCALE GENOMIC DNA]</scope>
    <source>
        <strain evidence="2 3">CA85</strain>
    </source>
</reference>
<keyword evidence="3" id="KW-1185">Reference proteome</keyword>
<gene>
    <name evidence="2" type="ORF">CA85_44400</name>
</gene>
<feature type="transmembrane region" description="Helical" evidence="1">
    <location>
        <begin position="78"/>
        <end position="111"/>
    </location>
</feature>
<feature type="transmembrane region" description="Helical" evidence="1">
    <location>
        <begin position="123"/>
        <end position="143"/>
    </location>
</feature>
<accession>A0A5C5X082</accession>
<keyword evidence="1" id="KW-0812">Transmembrane</keyword>
<proteinExistence type="predicted"/>
<dbReference type="EMBL" id="SJPK01000015">
    <property type="protein sequence ID" value="TWT56258.1"/>
    <property type="molecule type" value="Genomic_DNA"/>
</dbReference>
<comment type="caution">
    <text evidence="2">The sequence shown here is derived from an EMBL/GenBank/DDBJ whole genome shotgun (WGS) entry which is preliminary data.</text>
</comment>
<keyword evidence="1" id="KW-1133">Transmembrane helix</keyword>
<dbReference type="Proteomes" id="UP000318053">
    <property type="component" value="Unassembled WGS sequence"/>
</dbReference>
<sequence>MLDSFMPVAIEFAPCQTFPAVINACQKSTIDADHLLAPALNSNMKTKNPVSRFDHPPEPSGADTEPWIGAKELKFFGLAGAGVIILSSAVVTCCLLVLNGALVMAILAAMAAAGVEWVENEQAGQFILFSGPICLTIIQWMMIDTLRGILRRQRHGRSEPAKSRA</sequence>